<feature type="region of interest" description="Disordered" evidence="1">
    <location>
        <begin position="577"/>
        <end position="604"/>
    </location>
</feature>
<dbReference type="VEuPathDB" id="TriTrypDB:Lsey_0074_0140"/>
<dbReference type="OrthoDB" id="273744at2759"/>
<gene>
    <name evidence="2" type="ORF">ABL78_3140</name>
</gene>
<dbReference type="OMA" id="GLEWRTW"/>
<keyword evidence="3" id="KW-1185">Reference proteome</keyword>
<accession>A0A0N1IL70</accession>
<evidence type="ECO:0000256" key="1">
    <source>
        <dbReference type="SAM" id="MobiDB-lite"/>
    </source>
</evidence>
<reference evidence="2 3" key="1">
    <citation type="journal article" date="2015" name="PLoS Pathog.">
        <title>Leptomonas seymouri: Adaptations to the Dixenous Life Cycle Analyzed by Genome Sequencing, Transcriptome Profiling and Co-infection with Leishmania donovani.</title>
        <authorList>
            <person name="Kraeva N."/>
            <person name="Butenko A."/>
            <person name="Hlavacova J."/>
            <person name="Kostygov A."/>
            <person name="Myskova J."/>
            <person name="Grybchuk D."/>
            <person name="Lestinova T."/>
            <person name="Votypka J."/>
            <person name="Volf P."/>
            <person name="Opperdoes F."/>
            <person name="Flegontov P."/>
            <person name="Lukes J."/>
            <person name="Yurchenko V."/>
        </authorList>
    </citation>
    <scope>NUCLEOTIDE SEQUENCE [LARGE SCALE GENOMIC DNA]</scope>
    <source>
        <strain evidence="2 3">ATCC 30220</strain>
    </source>
</reference>
<dbReference type="AlphaFoldDB" id="A0A0N1IL70"/>
<dbReference type="Proteomes" id="UP000038009">
    <property type="component" value="Unassembled WGS sequence"/>
</dbReference>
<comment type="caution">
    <text evidence="2">The sequence shown here is derived from an EMBL/GenBank/DDBJ whole genome shotgun (WGS) entry which is preliminary data.</text>
</comment>
<protein>
    <submittedName>
        <fullName evidence="2">Uncharacterized protein</fullName>
    </submittedName>
</protein>
<feature type="compositionally biased region" description="Pro residues" evidence="1">
    <location>
        <begin position="482"/>
        <end position="495"/>
    </location>
</feature>
<feature type="region of interest" description="Disordered" evidence="1">
    <location>
        <begin position="466"/>
        <end position="495"/>
    </location>
</feature>
<sequence length="750" mass="80225">MHFSRKRYRPLDSAEERAVHVNQRVQLFPLENEQSYCFSWPGVPLTQWLQENVAYATLYQLIASASGGSAGVGNTVTTSGNDAFSAACFADNYSTGGIVGSSGGRRDQLGNSPLNTVSSSVALAATAIASSRRRQVDLPPVLTLDEVGEPPLLSATFANGAFSAHSEAAPSARYGGDMHELLRSIQHDIDAVHKNASSTTSARGGDVPTHPASSASAPAREWGAEKLHIARALGETDALVATSASIVISADAPRAVPHPLAPPRPQGVTEDSIFTLSESQLIDLEAAGVPALCAEEDSFLREQEQKRQRESEENQGHTEAHSGNLKHDAHQDVREGLSSSSSSPAMVVVVEEEACANERGDDSSSSLLSHAGGAANQQRLQEQKLGQYFYVSETYRRAIEQEVVGLEWRTWTQSQRTAAALQRLLSLEAAVPFEPCGDAHRDAWRAVVYRLWLRWRQQALRDADDDVSKAPCSPVCSATSQRPPPPLSSPSPPPLQPYIQSHRLPWGAPLLAGAYLYGASDNYFISVPSAAASLSAGGSSRCGGVASMWPAMSRRRGVYSFLRWRVELYEAQMPQMADGTEEVDDDDAMDNTNCSSNGDGMADVNVREKQGCGAGGEGGADSPQLAKVNRYAKGPLGQTGTLPSGRLKRRGALDKTASGQAAASSSSSSASRRPSSWTAPAQVASGSPPHHSLNTVMSTAHIKALIQNTVLTQPLTELQMDDAPSAVMERLACPDLRHETDAWRLWLSKV</sequence>
<feature type="compositionally biased region" description="Low complexity" evidence="1">
    <location>
        <begin position="656"/>
        <end position="681"/>
    </location>
</feature>
<dbReference type="EMBL" id="LJSK01000074">
    <property type="protein sequence ID" value="KPI87782.1"/>
    <property type="molecule type" value="Genomic_DNA"/>
</dbReference>
<feature type="region of interest" description="Disordered" evidence="1">
    <location>
        <begin position="633"/>
        <end position="694"/>
    </location>
</feature>
<name>A0A0N1IL70_LEPSE</name>
<feature type="compositionally biased region" description="Basic and acidic residues" evidence="1">
    <location>
        <begin position="300"/>
        <end position="335"/>
    </location>
</feature>
<feature type="region of interest" description="Disordered" evidence="1">
    <location>
        <begin position="194"/>
        <end position="219"/>
    </location>
</feature>
<feature type="region of interest" description="Disordered" evidence="1">
    <location>
        <begin position="300"/>
        <end position="344"/>
    </location>
</feature>
<evidence type="ECO:0000313" key="3">
    <source>
        <dbReference type="Proteomes" id="UP000038009"/>
    </source>
</evidence>
<evidence type="ECO:0000313" key="2">
    <source>
        <dbReference type="EMBL" id="KPI87782.1"/>
    </source>
</evidence>
<feature type="compositionally biased region" description="Acidic residues" evidence="1">
    <location>
        <begin position="579"/>
        <end position="589"/>
    </location>
</feature>
<proteinExistence type="predicted"/>
<organism evidence="2 3">
    <name type="scientific">Leptomonas seymouri</name>
    <dbReference type="NCBI Taxonomy" id="5684"/>
    <lineage>
        <taxon>Eukaryota</taxon>
        <taxon>Discoba</taxon>
        <taxon>Euglenozoa</taxon>
        <taxon>Kinetoplastea</taxon>
        <taxon>Metakinetoplastina</taxon>
        <taxon>Trypanosomatida</taxon>
        <taxon>Trypanosomatidae</taxon>
        <taxon>Leishmaniinae</taxon>
        <taxon>Leptomonas</taxon>
    </lineage>
</organism>